<feature type="transmembrane region" description="Helical" evidence="6">
    <location>
        <begin position="234"/>
        <end position="262"/>
    </location>
</feature>
<evidence type="ECO:0000256" key="1">
    <source>
        <dbReference type="ARBA" id="ARBA00004141"/>
    </source>
</evidence>
<reference evidence="8" key="1">
    <citation type="journal article" date="2021" name="IMA Fungus">
        <title>Genomic characterization of three marine fungi, including Emericellopsis atlantica sp. nov. with signatures of a generalist lifestyle and marine biomass degradation.</title>
        <authorList>
            <person name="Hagestad O.C."/>
            <person name="Hou L."/>
            <person name="Andersen J.H."/>
            <person name="Hansen E.H."/>
            <person name="Altermark B."/>
            <person name="Li C."/>
            <person name="Kuhnert E."/>
            <person name="Cox R.J."/>
            <person name="Crous P.W."/>
            <person name="Spatafora J.W."/>
            <person name="Lail K."/>
            <person name="Amirebrahimi M."/>
            <person name="Lipzen A."/>
            <person name="Pangilinan J."/>
            <person name="Andreopoulos W."/>
            <person name="Hayes R.D."/>
            <person name="Ng V."/>
            <person name="Grigoriev I.V."/>
            <person name="Jackson S.A."/>
            <person name="Sutton T.D.S."/>
            <person name="Dobson A.D.W."/>
            <person name="Rama T."/>
        </authorList>
    </citation>
    <scope>NUCLEOTIDE SEQUENCE</scope>
    <source>
        <strain evidence="8">TRa018bII</strain>
    </source>
</reference>
<protein>
    <recommendedName>
        <fullName evidence="7">Rhodopsin domain-containing protein</fullName>
    </recommendedName>
</protein>
<feature type="transmembrane region" description="Helical" evidence="6">
    <location>
        <begin position="274"/>
        <end position="300"/>
    </location>
</feature>
<comment type="similarity">
    <text evidence="5">Belongs to the SAT4 family.</text>
</comment>
<feature type="transmembrane region" description="Helical" evidence="6">
    <location>
        <begin position="71"/>
        <end position="90"/>
    </location>
</feature>
<feature type="domain" description="Rhodopsin" evidence="7">
    <location>
        <begin position="55"/>
        <end position="298"/>
    </location>
</feature>
<dbReference type="EMBL" id="MU251586">
    <property type="protein sequence ID" value="KAG9231696.1"/>
    <property type="molecule type" value="Genomic_DNA"/>
</dbReference>
<dbReference type="PANTHER" id="PTHR33048:SF160">
    <property type="entry name" value="SAT4 FAMILY MEMBRANE PROTEIN"/>
    <property type="match status" value="1"/>
</dbReference>
<evidence type="ECO:0000256" key="4">
    <source>
        <dbReference type="ARBA" id="ARBA00023136"/>
    </source>
</evidence>
<keyword evidence="4 6" id="KW-0472">Membrane</keyword>
<gene>
    <name evidence="8" type="ORF">BJ875DRAFT_486766</name>
</gene>
<dbReference type="Pfam" id="PF20684">
    <property type="entry name" value="Fung_rhodopsin"/>
    <property type="match status" value="1"/>
</dbReference>
<comment type="subcellular location">
    <subcellularLocation>
        <location evidence="1">Membrane</location>
        <topology evidence="1">Multi-pass membrane protein</topology>
    </subcellularLocation>
</comment>
<keyword evidence="9" id="KW-1185">Reference proteome</keyword>
<dbReference type="InterPro" id="IPR049326">
    <property type="entry name" value="Rhodopsin_dom_fungi"/>
</dbReference>
<feature type="transmembrane region" description="Helical" evidence="6">
    <location>
        <begin position="149"/>
        <end position="174"/>
    </location>
</feature>
<keyword evidence="3 6" id="KW-1133">Transmembrane helix</keyword>
<comment type="caution">
    <text evidence="8">The sequence shown here is derived from an EMBL/GenBank/DDBJ whole genome shotgun (WGS) entry which is preliminary data.</text>
</comment>
<dbReference type="GO" id="GO:0016020">
    <property type="term" value="C:membrane"/>
    <property type="evidence" value="ECO:0007669"/>
    <property type="project" value="UniProtKB-SubCell"/>
</dbReference>
<evidence type="ECO:0000256" key="2">
    <source>
        <dbReference type="ARBA" id="ARBA00022692"/>
    </source>
</evidence>
<accession>A0A9P7YDK9</accession>
<proteinExistence type="inferred from homology"/>
<evidence type="ECO:0000313" key="9">
    <source>
        <dbReference type="Proteomes" id="UP000824998"/>
    </source>
</evidence>
<dbReference type="AlphaFoldDB" id="A0A9P7YDK9"/>
<feature type="transmembrane region" description="Helical" evidence="6">
    <location>
        <begin position="110"/>
        <end position="128"/>
    </location>
</feature>
<evidence type="ECO:0000256" key="3">
    <source>
        <dbReference type="ARBA" id="ARBA00022989"/>
    </source>
</evidence>
<dbReference type="PANTHER" id="PTHR33048">
    <property type="entry name" value="PTH11-LIKE INTEGRAL MEMBRANE PROTEIN (AFU_ORTHOLOGUE AFUA_5G11245)"/>
    <property type="match status" value="1"/>
</dbReference>
<dbReference type="OrthoDB" id="2496787at2759"/>
<dbReference type="InterPro" id="IPR052337">
    <property type="entry name" value="SAT4-like"/>
</dbReference>
<evidence type="ECO:0000259" key="7">
    <source>
        <dbReference type="Pfam" id="PF20684"/>
    </source>
</evidence>
<feature type="transmembrane region" description="Helical" evidence="6">
    <location>
        <begin position="37"/>
        <end position="59"/>
    </location>
</feature>
<evidence type="ECO:0000313" key="8">
    <source>
        <dbReference type="EMBL" id="KAG9231696.1"/>
    </source>
</evidence>
<sequence length="416" mass="46647">MDSLPPSVIEALLDGPAMLPPKGVTANFDNPGSLNVFVVPTVVLAIVFPTLALLMRIYTQRSISRPLYWEDYIAILAWAMFIGFCVPSVICGRHAGAHQWDTPRREVFTMLYWSNTVQIVYCPAIFLVKLSILLQYMRIFVPSRQSNMGMFVGICVVFWGHFLFYVVDIFFQIFSCTPREKAWNKLITTGHCYDLPGIYVASGAVNVASDFIILLLPVFSIWKLKISTRQKMEVCGAFATGFLVGFLPVCAVSIARLVYIVLFFRTEDQTRAVIAPGLCGIAEISLGIICSCLPTVPMFLHVVRAQLPLISFFGWHPFAKTASAPFNSTASALRSKRQSHWDESGNKRLTKSYRELEDWQLSSKGIQLVHISSAGRRPEPTSDVEDGRIIQTTIVEIEECKEEPIDVRGKSYYDSS</sequence>
<feature type="transmembrane region" description="Helical" evidence="6">
    <location>
        <begin position="198"/>
        <end position="222"/>
    </location>
</feature>
<keyword evidence="2 6" id="KW-0812">Transmembrane</keyword>
<name>A0A9P7YDK9_9HELO</name>
<evidence type="ECO:0000256" key="5">
    <source>
        <dbReference type="ARBA" id="ARBA00038359"/>
    </source>
</evidence>
<dbReference type="Proteomes" id="UP000824998">
    <property type="component" value="Unassembled WGS sequence"/>
</dbReference>
<evidence type="ECO:0000256" key="6">
    <source>
        <dbReference type="SAM" id="Phobius"/>
    </source>
</evidence>
<organism evidence="8 9">
    <name type="scientific">Amylocarpus encephaloides</name>
    <dbReference type="NCBI Taxonomy" id="45428"/>
    <lineage>
        <taxon>Eukaryota</taxon>
        <taxon>Fungi</taxon>
        <taxon>Dikarya</taxon>
        <taxon>Ascomycota</taxon>
        <taxon>Pezizomycotina</taxon>
        <taxon>Leotiomycetes</taxon>
        <taxon>Helotiales</taxon>
        <taxon>Helotiales incertae sedis</taxon>
        <taxon>Amylocarpus</taxon>
    </lineage>
</organism>